<protein>
    <submittedName>
        <fullName evidence="2">Uncharacterized protein</fullName>
    </submittedName>
</protein>
<evidence type="ECO:0000256" key="1">
    <source>
        <dbReference type="SAM" id="MobiDB-lite"/>
    </source>
</evidence>
<proteinExistence type="predicted"/>
<feature type="compositionally biased region" description="Polar residues" evidence="1">
    <location>
        <begin position="60"/>
        <end position="69"/>
    </location>
</feature>
<accession>A0A2H5QKG1</accession>
<evidence type="ECO:0000313" key="2">
    <source>
        <dbReference type="EMBL" id="GAY65104.1"/>
    </source>
</evidence>
<dbReference type="EMBL" id="BDQV01000450">
    <property type="protein sequence ID" value="GAY65104.1"/>
    <property type="molecule type" value="Genomic_DNA"/>
</dbReference>
<name>A0A2H5QKG1_CITUN</name>
<reference evidence="2 3" key="1">
    <citation type="journal article" date="2017" name="Front. Genet.">
        <title>Draft sequencing of the heterozygous diploid genome of Satsuma (Citrus unshiu Marc.) using a hybrid assembly approach.</title>
        <authorList>
            <person name="Shimizu T."/>
            <person name="Tanizawa Y."/>
            <person name="Mochizuki T."/>
            <person name="Nagasaki H."/>
            <person name="Yoshioka T."/>
            <person name="Toyoda A."/>
            <person name="Fujiyama A."/>
            <person name="Kaminuma E."/>
            <person name="Nakamura Y."/>
        </authorList>
    </citation>
    <scope>NUCLEOTIDE SEQUENCE [LARGE SCALE GENOMIC DNA]</scope>
    <source>
        <strain evidence="3">cv. Miyagawa wase</strain>
    </source>
</reference>
<sequence>MCATYFDAIDLFDSFIFLLLARLKFPLFPLLNSHLPVRVQNAIGDVYETVQRMLGKSEENGFSSVTSAPQDEKAKHSIADDETQHNG</sequence>
<dbReference type="AlphaFoldDB" id="A0A2H5QKG1"/>
<keyword evidence="3" id="KW-1185">Reference proteome</keyword>
<organism evidence="2 3">
    <name type="scientific">Citrus unshiu</name>
    <name type="common">Satsuma mandarin</name>
    <name type="synonym">Citrus nobilis var. unshiu</name>
    <dbReference type="NCBI Taxonomy" id="55188"/>
    <lineage>
        <taxon>Eukaryota</taxon>
        <taxon>Viridiplantae</taxon>
        <taxon>Streptophyta</taxon>
        <taxon>Embryophyta</taxon>
        <taxon>Tracheophyta</taxon>
        <taxon>Spermatophyta</taxon>
        <taxon>Magnoliopsida</taxon>
        <taxon>eudicotyledons</taxon>
        <taxon>Gunneridae</taxon>
        <taxon>Pentapetalae</taxon>
        <taxon>rosids</taxon>
        <taxon>malvids</taxon>
        <taxon>Sapindales</taxon>
        <taxon>Rutaceae</taxon>
        <taxon>Aurantioideae</taxon>
        <taxon>Citrus</taxon>
    </lineage>
</organism>
<comment type="caution">
    <text evidence="2">The sequence shown here is derived from an EMBL/GenBank/DDBJ whole genome shotgun (WGS) entry which is preliminary data.</text>
</comment>
<feature type="compositionally biased region" description="Basic and acidic residues" evidence="1">
    <location>
        <begin position="70"/>
        <end position="87"/>
    </location>
</feature>
<dbReference type="Proteomes" id="UP000236630">
    <property type="component" value="Unassembled WGS sequence"/>
</dbReference>
<evidence type="ECO:0000313" key="3">
    <source>
        <dbReference type="Proteomes" id="UP000236630"/>
    </source>
</evidence>
<gene>
    <name evidence="2" type="ORF">CUMW_238660</name>
</gene>
<feature type="region of interest" description="Disordered" evidence="1">
    <location>
        <begin position="58"/>
        <end position="87"/>
    </location>
</feature>